<reference evidence="9 10" key="1">
    <citation type="submission" date="2017-08" db="EMBL/GenBank/DDBJ databases">
        <title>Halovibrio sewagensis sp. nov., isolated from wastewater of high salinity.</title>
        <authorList>
            <person name="Dong X."/>
            <person name="Zhang G."/>
        </authorList>
    </citation>
    <scope>NUCLEOTIDE SEQUENCE [LARGE SCALE GENOMIC DNA]</scope>
    <source>
        <strain evidence="9 10">YL5-2</strain>
    </source>
</reference>
<organism evidence="9 10">
    <name type="scientific">Halovibrio salipaludis</name>
    <dbReference type="NCBI Taxonomy" id="2032626"/>
    <lineage>
        <taxon>Bacteria</taxon>
        <taxon>Pseudomonadati</taxon>
        <taxon>Pseudomonadota</taxon>
        <taxon>Gammaproteobacteria</taxon>
        <taxon>Oceanospirillales</taxon>
        <taxon>Halomonadaceae</taxon>
        <taxon>Halovibrio</taxon>
    </lineage>
</organism>
<dbReference type="OrthoDB" id="9808025at2"/>
<keyword evidence="10" id="KW-1185">Reference proteome</keyword>
<dbReference type="PIRSF" id="PIRSF038471">
    <property type="entry name" value="MreC"/>
    <property type="match status" value="1"/>
</dbReference>
<keyword evidence="7" id="KW-0812">Transmembrane</keyword>
<dbReference type="EMBL" id="NSKD01000007">
    <property type="protein sequence ID" value="PAU78724.1"/>
    <property type="molecule type" value="Genomic_DNA"/>
</dbReference>
<evidence type="ECO:0000256" key="6">
    <source>
        <dbReference type="SAM" id="Coils"/>
    </source>
</evidence>
<evidence type="ECO:0000256" key="2">
    <source>
        <dbReference type="ARBA" id="ARBA00013855"/>
    </source>
</evidence>
<dbReference type="Gene3D" id="2.40.10.340">
    <property type="entry name" value="Rod shape-determining protein MreC, domain 1"/>
    <property type="match status" value="1"/>
</dbReference>
<dbReference type="InterPro" id="IPR007221">
    <property type="entry name" value="MreC"/>
</dbReference>
<evidence type="ECO:0000313" key="10">
    <source>
        <dbReference type="Proteomes" id="UP000218896"/>
    </source>
</evidence>
<evidence type="ECO:0000313" key="9">
    <source>
        <dbReference type="EMBL" id="PAU78724.1"/>
    </source>
</evidence>
<dbReference type="InterPro" id="IPR055342">
    <property type="entry name" value="MreC_beta-barrel_core"/>
</dbReference>
<gene>
    <name evidence="9" type="ORF">CK501_13650</name>
</gene>
<keyword evidence="7" id="KW-0472">Membrane</keyword>
<name>A0A2A2F1X0_9GAMM</name>
<feature type="transmembrane region" description="Helical" evidence="7">
    <location>
        <begin position="15"/>
        <end position="34"/>
    </location>
</feature>
<protein>
    <recommendedName>
        <fullName evidence="2 5">Cell shape-determining protein MreC</fullName>
    </recommendedName>
    <alternativeName>
        <fullName evidence="4 5">Cell shape protein MreC</fullName>
    </alternativeName>
</protein>
<evidence type="ECO:0000256" key="4">
    <source>
        <dbReference type="ARBA" id="ARBA00032089"/>
    </source>
</evidence>
<comment type="similarity">
    <text evidence="1 5">Belongs to the MreC family.</text>
</comment>
<dbReference type="GO" id="GO:0005886">
    <property type="term" value="C:plasma membrane"/>
    <property type="evidence" value="ECO:0007669"/>
    <property type="project" value="TreeGrafter"/>
</dbReference>
<dbReference type="PANTHER" id="PTHR34138:SF1">
    <property type="entry name" value="CELL SHAPE-DETERMINING PROTEIN MREC"/>
    <property type="match status" value="1"/>
</dbReference>
<dbReference type="AlphaFoldDB" id="A0A2A2F1X0"/>
<evidence type="ECO:0000256" key="5">
    <source>
        <dbReference type="PIRNR" id="PIRNR038471"/>
    </source>
</evidence>
<dbReference type="NCBIfam" id="TIGR00219">
    <property type="entry name" value="mreC"/>
    <property type="match status" value="1"/>
</dbReference>
<evidence type="ECO:0000256" key="3">
    <source>
        <dbReference type="ARBA" id="ARBA00022960"/>
    </source>
</evidence>
<dbReference type="PANTHER" id="PTHR34138">
    <property type="entry name" value="CELL SHAPE-DETERMINING PROTEIN MREC"/>
    <property type="match status" value="1"/>
</dbReference>
<dbReference type="GO" id="GO:0008360">
    <property type="term" value="P:regulation of cell shape"/>
    <property type="evidence" value="ECO:0007669"/>
    <property type="project" value="UniProtKB-KW"/>
</dbReference>
<proteinExistence type="inferred from homology"/>
<dbReference type="Proteomes" id="UP000218896">
    <property type="component" value="Unassembled WGS sequence"/>
</dbReference>
<evidence type="ECO:0000256" key="7">
    <source>
        <dbReference type="SAM" id="Phobius"/>
    </source>
</evidence>
<evidence type="ECO:0000259" key="8">
    <source>
        <dbReference type="Pfam" id="PF04085"/>
    </source>
</evidence>
<keyword evidence="6" id="KW-0175">Coiled coil</keyword>
<feature type="domain" description="Rod shape-determining protein MreC beta-barrel core" evidence="8">
    <location>
        <begin position="123"/>
        <end position="269"/>
    </location>
</feature>
<keyword evidence="7" id="KW-1133">Transmembrane helix</keyword>
<keyword evidence="3 5" id="KW-0133">Cell shape</keyword>
<dbReference type="Pfam" id="PF04085">
    <property type="entry name" value="MreC"/>
    <property type="match status" value="1"/>
</dbReference>
<accession>A0A2A2F1X0</accession>
<dbReference type="InterPro" id="IPR042175">
    <property type="entry name" value="Cell/Rod_MreC_2"/>
</dbReference>
<evidence type="ECO:0000256" key="1">
    <source>
        <dbReference type="ARBA" id="ARBA00009369"/>
    </source>
</evidence>
<dbReference type="FunFam" id="2.40.10.350:FF:000002">
    <property type="entry name" value="Cell shape-determining protein MreC"/>
    <property type="match status" value="1"/>
</dbReference>
<sequence length="289" mass="31228">MNTLFTQGPLIGPRLVLVVLLSGVLVGSDLYLPYGDRVRSWLMTGLTPVYWLGHAPDRFLDWMGELTTSRSELLQENEALESRLLVLERRAQRYTALAAENARLRELLNASEQLDDRVLVADVIGVTPDPLTHEIILNKGESDGLSKGQAVLDAQGLMGQIVHTSAHASRAILISDNSHAVPVEVNRNGLRAIMFGTGEHDRMELAHVPDTADIEVGDLLVSSGLGGRFPQGYPVARINSIKHDPGEPFARVEARPMARLNSSSQVLVVFSGGSISGGDTPSPATGEED</sequence>
<comment type="function">
    <text evidence="5">Involved in formation and maintenance of cell shape.</text>
</comment>
<comment type="caution">
    <text evidence="9">The sequence shown here is derived from an EMBL/GenBank/DDBJ whole genome shotgun (WGS) entry which is preliminary data.</text>
</comment>
<feature type="coiled-coil region" evidence="6">
    <location>
        <begin position="63"/>
        <end position="117"/>
    </location>
</feature>
<dbReference type="Gene3D" id="2.40.10.350">
    <property type="entry name" value="Rod shape-determining protein MreC, domain 2"/>
    <property type="match status" value="1"/>
</dbReference>
<dbReference type="InterPro" id="IPR042177">
    <property type="entry name" value="Cell/Rod_1"/>
</dbReference>